<dbReference type="GO" id="GO:0032259">
    <property type="term" value="P:methylation"/>
    <property type="evidence" value="ECO:0007669"/>
    <property type="project" value="UniProtKB-KW"/>
</dbReference>
<dbReference type="PANTHER" id="PTHR46429:SF1">
    <property type="entry name" value="23S RRNA (GUANOSINE-2'-O-)-METHYLTRANSFERASE RLMB"/>
    <property type="match status" value="1"/>
</dbReference>
<evidence type="ECO:0000256" key="1">
    <source>
        <dbReference type="ARBA" id="ARBA00022603"/>
    </source>
</evidence>
<dbReference type="SUPFAM" id="SSF75217">
    <property type="entry name" value="alpha/beta knot"/>
    <property type="match status" value="1"/>
</dbReference>
<dbReference type="InterPro" id="IPR004441">
    <property type="entry name" value="rRNA_MeTrfase_TrmH"/>
</dbReference>
<dbReference type="Pfam" id="PF00588">
    <property type="entry name" value="SpoU_methylase"/>
    <property type="match status" value="1"/>
</dbReference>
<dbReference type="InterPro" id="IPR029028">
    <property type="entry name" value="Alpha/beta_knot_MTases"/>
</dbReference>
<dbReference type="RefSeq" id="WP_130143518.1">
    <property type="nucleotide sequence ID" value="NZ_SGIT01000007.1"/>
</dbReference>
<dbReference type="CDD" id="cd18097">
    <property type="entry name" value="SpoU-like"/>
    <property type="match status" value="1"/>
</dbReference>
<name>A0A4Q6XNT7_9SPHI</name>
<reference evidence="4 5" key="1">
    <citation type="submission" date="2019-02" db="EMBL/GenBank/DDBJ databases">
        <authorList>
            <person name="Li Y."/>
        </authorList>
    </citation>
    <scope>NUCLEOTIDE SEQUENCE [LARGE SCALE GENOMIC DNA]</scope>
    <source>
        <strain evidence="4 5">30C10-4-7</strain>
    </source>
</reference>
<dbReference type="Gene3D" id="3.40.1280.10">
    <property type="match status" value="1"/>
</dbReference>
<dbReference type="OrthoDB" id="9795352at2"/>
<comment type="caution">
    <text evidence="4">The sequence shown here is derived from an EMBL/GenBank/DDBJ whole genome shotgun (WGS) entry which is preliminary data.</text>
</comment>
<proteinExistence type="predicted"/>
<keyword evidence="1 4" id="KW-0489">Methyltransferase</keyword>
<dbReference type="InterPro" id="IPR001537">
    <property type="entry name" value="SpoU_MeTrfase"/>
</dbReference>
<evidence type="ECO:0000313" key="5">
    <source>
        <dbReference type="Proteomes" id="UP000292855"/>
    </source>
</evidence>
<dbReference type="EMBL" id="SGIT01000007">
    <property type="protein sequence ID" value="RZF57394.1"/>
    <property type="molecule type" value="Genomic_DNA"/>
</dbReference>
<gene>
    <name evidence="4" type="ORF">EWE74_20410</name>
</gene>
<feature type="domain" description="tRNA/rRNA methyltransferase SpoU type" evidence="3">
    <location>
        <begin position="25"/>
        <end position="168"/>
    </location>
</feature>
<protein>
    <submittedName>
        <fullName evidence="4">TrmH family RNA methyltransferase</fullName>
    </submittedName>
</protein>
<dbReference type="AlphaFoldDB" id="A0A4Q6XNT7"/>
<keyword evidence="5" id="KW-1185">Reference proteome</keyword>
<dbReference type="PANTHER" id="PTHR46429">
    <property type="entry name" value="23S RRNA (GUANOSINE-2'-O-)-METHYLTRANSFERASE RLMB"/>
    <property type="match status" value="1"/>
</dbReference>
<evidence type="ECO:0000256" key="2">
    <source>
        <dbReference type="ARBA" id="ARBA00022679"/>
    </source>
</evidence>
<dbReference type="GO" id="GO:0005829">
    <property type="term" value="C:cytosol"/>
    <property type="evidence" value="ECO:0007669"/>
    <property type="project" value="TreeGrafter"/>
</dbReference>
<evidence type="ECO:0000259" key="3">
    <source>
        <dbReference type="Pfam" id="PF00588"/>
    </source>
</evidence>
<keyword evidence="2 4" id="KW-0808">Transferase</keyword>
<evidence type="ECO:0000313" key="4">
    <source>
        <dbReference type="EMBL" id="RZF57394.1"/>
    </source>
</evidence>
<sequence length="177" mass="20133">MRKLSMEELNRTDIDSFKNQEKIPVVVVLDNVRSMHNVGSTFRTADGFAIEKVILCGITGTPPHREIEKTALGATQSIDWTYHRDTFAIVEQLKREDYIILAIEQAAESISLQKFEIQPRKKYALIFGNEVHGVSDEVMQIVDGCIEIPQFGTKHSLNVSVTIGIVLWQFRQKWACL</sequence>
<dbReference type="Proteomes" id="UP000292855">
    <property type="component" value="Unassembled WGS sequence"/>
</dbReference>
<dbReference type="GO" id="GO:0008173">
    <property type="term" value="F:RNA methyltransferase activity"/>
    <property type="evidence" value="ECO:0007669"/>
    <property type="project" value="InterPro"/>
</dbReference>
<dbReference type="InterPro" id="IPR029026">
    <property type="entry name" value="tRNA_m1G_MTases_N"/>
</dbReference>
<dbReference type="GO" id="GO:0003723">
    <property type="term" value="F:RNA binding"/>
    <property type="evidence" value="ECO:0007669"/>
    <property type="project" value="InterPro"/>
</dbReference>
<dbReference type="GO" id="GO:0006396">
    <property type="term" value="P:RNA processing"/>
    <property type="evidence" value="ECO:0007669"/>
    <property type="project" value="InterPro"/>
</dbReference>
<organism evidence="4 5">
    <name type="scientific">Sphingobacterium corticibacterium</name>
    <dbReference type="NCBI Taxonomy" id="2484746"/>
    <lineage>
        <taxon>Bacteria</taxon>
        <taxon>Pseudomonadati</taxon>
        <taxon>Bacteroidota</taxon>
        <taxon>Sphingobacteriia</taxon>
        <taxon>Sphingobacteriales</taxon>
        <taxon>Sphingobacteriaceae</taxon>
        <taxon>Sphingobacterium</taxon>
    </lineage>
</organism>
<accession>A0A4Q6XNT7</accession>